<evidence type="ECO:0000256" key="10">
    <source>
        <dbReference type="ARBA" id="ARBA00022726"/>
    </source>
</evidence>
<evidence type="ECO:0000256" key="2">
    <source>
        <dbReference type="ARBA" id="ARBA00004496"/>
    </source>
</evidence>
<evidence type="ECO:0000313" key="17">
    <source>
        <dbReference type="EMBL" id="HCE18183.1"/>
    </source>
</evidence>
<evidence type="ECO:0000256" key="3">
    <source>
        <dbReference type="ARBA" id="ARBA00004669"/>
    </source>
</evidence>
<keyword evidence="8 15" id="KW-0808">Transferase</keyword>
<evidence type="ECO:0000256" key="11">
    <source>
        <dbReference type="ARBA" id="ARBA00022741"/>
    </source>
</evidence>
<comment type="catalytic activity">
    <reaction evidence="14">
        <text>IMP + diphosphate = hypoxanthine + 5-phospho-alpha-D-ribose 1-diphosphate</text>
        <dbReference type="Rhea" id="RHEA:17973"/>
        <dbReference type="ChEBI" id="CHEBI:17368"/>
        <dbReference type="ChEBI" id="CHEBI:33019"/>
        <dbReference type="ChEBI" id="CHEBI:58017"/>
        <dbReference type="ChEBI" id="CHEBI:58053"/>
        <dbReference type="EC" id="2.4.2.8"/>
    </reaction>
    <physiologicalReaction direction="right-to-left" evidence="14">
        <dbReference type="Rhea" id="RHEA:17975"/>
    </physiologicalReaction>
</comment>
<evidence type="ECO:0000256" key="5">
    <source>
        <dbReference type="ARBA" id="ARBA00008391"/>
    </source>
</evidence>
<dbReference type="GO" id="GO:0005829">
    <property type="term" value="C:cytosol"/>
    <property type="evidence" value="ECO:0007669"/>
    <property type="project" value="TreeGrafter"/>
</dbReference>
<comment type="catalytic activity">
    <reaction evidence="13">
        <text>GMP + diphosphate = guanine + 5-phospho-alpha-D-ribose 1-diphosphate</text>
        <dbReference type="Rhea" id="RHEA:25424"/>
        <dbReference type="ChEBI" id="CHEBI:16235"/>
        <dbReference type="ChEBI" id="CHEBI:33019"/>
        <dbReference type="ChEBI" id="CHEBI:58017"/>
        <dbReference type="ChEBI" id="CHEBI:58115"/>
        <dbReference type="EC" id="2.4.2.8"/>
    </reaction>
    <physiologicalReaction direction="right-to-left" evidence="13">
        <dbReference type="Rhea" id="RHEA:25426"/>
    </physiologicalReaction>
</comment>
<dbReference type="Pfam" id="PF00156">
    <property type="entry name" value="Pribosyltran"/>
    <property type="match status" value="1"/>
</dbReference>
<dbReference type="InterPro" id="IPR029057">
    <property type="entry name" value="PRTase-like"/>
</dbReference>
<dbReference type="STRING" id="229919.GCA_001050195_00676"/>
<dbReference type="EC" id="2.4.2.8" evidence="15"/>
<dbReference type="GO" id="GO:0032263">
    <property type="term" value="P:GMP salvage"/>
    <property type="evidence" value="ECO:0007669"/>
    <property type="project" value="TreeGrafter"/>
</dbReference>
<dbReference type="FunFam" id="3.40.50.2020:FF:000006">
    <property type="entry name" value="Hypoxanthine phosphoribosyltransferase"/>
    <property type="match status" value="1"/>
</dbReference>
<evidence type="ECO:0000256" key="9">
    <source>
        <dbReference type="ARBA" id="ARBA00022723"/>
    </source>
</evidence>
<comment type="pathway">
    <text evidence="4">Purine metabolism; GMP biosynthesis via salvage pathway; GMP from guanine: step 1/1.</text>
</comment>
<evidence type="ECO:0000256" key="15">
    <source>
        <dbReference type="RuleBase" id="RU364099"/>
    </source>
</evidence>
<dbReference type="PANTHER" id="PTHR43340">
    <property type="entry name" value="HYPOXANTHINE-GUANINE PHOSPHORIBOSYLTRANSFERASE"/>
    <property type="match status" value="1"/>
</dbReference>
<keyword evidence="7 15" id="KW-0328">Glycosyltransferase</keyword>
<evidence type="ECO:0000259" key="16">
    <source>
        <dbReference type="Pfam" id="PF00156"/>
    </source>
</evidence>
<dbReference type="EMBL" id="DPBP01000040">
    <property type="protein sequence ID" value="HCE18183.1"/>
    <property type="molecule type" value="Genomic_DNA"/>
</dbReference>
<protein>
    <recommendedName>
        <fullName evidence="15">Hypoxanthine phosphoribosyltransferase</fullName>
        <ecNumber evidence="15">2.4.2.8</ecNumber>
    </recommendedName>
</protein>
<evidence type="ECO:0000256" key="6">
    <source>
        <dbReference type="ARBA" id="ARBA00022490"/>
    </source>
</evidence>
<evidence type="ECO:0000256" key="7">
    <source>
        <dbReference type="ARBA" id="ARBA00022676"/>
    </source>
</evidence>
<dbReference type="GO" id="GO:0032264">
    <property type="term" value="P:IMP salvage"/>
    <property type="evidence" value="ECO:0007669"/>
    <property type="project" value="UniProtKB-UniPathway"/>
</dbReference>
<dbReference type="InterPro" id="IPR000836">
    <property type="entry name" value="PRTase_dom"/>
</dbReference>
<dbReference type="Gene3D" id="3.40.50.2020">
    <property type="match status" value="1"/>
</dbReference>
<keyword evidence="12 15" id="KW-0460">Magnesium</keyword>
<feature type="domain" description="Phosphoribosyltransferase" evidence="16">
    <location>
        <begin position="17"/>
        <end position="163"/>
    </location>
</feature>
<evidence type="ECO:0000256" key="13">
    <source>
        <dbReference type="ARBA" id="ARBA00048811"/>
    </source>
</evidence>
<keyword evidence="9 15" id="KW-0479">Metal-binding</keyword>
<evidence type="ECO:0000313" key="18">
    <source>
        <dbReference type="Proteomes" id="UP000264141"/>
    </source>
</evidence>
<dbReference type="GO" id="GO:0006178">
    <property type="term" value="P:guanine salvage"/>
    <property type="evidence" value="ECO:0007669"/>
    <property type="project" value="TreeGrafter"/>
</dbReference>
<dbReference type="AlphaFoldDB" id="A0A3D1JI66"/>
<accession>A0A3D1JI66</accession>
<name>A0A3D1JI66_9CHLR</name>
<sequence>MQDYHEFLGEVLISEAALQKRIRELGEEISRDYEGKKLLLVCILRGGVLFLTDLMRAIRVPHAIEFMAVSSYGVGGRESTGQVRITLDLNTDIADRDVILVEDIIDSGRTLSHVLELLSIRHPRSLKVCALLDKSERREVAVPVDYIGFQIPNKFVFGYGLDIDDYYRNLPFIGVVDLKRYHGSNSD</sequence>
<dbReference type="GO" id="GO:0004422">
    <property type="term" value="F:hypoxanthine phosphoribosyltransferase activity"/>
    <property type="evidence" value="ECO:0007669"/>
    <property type="project" value="InterPro"/>
</dbReference>
<dbReference type="NCBIfam" id="TIGR01203">
    <property type="entry name" value="HGPRTase"/>
    <property type="match status" value="1"/>
</dbReference>
<dbReference type="UniPathway" id="UPA00591">
    <property type="reaction ID" value="UER00648"/>
</dbReference>
<keyword evidence="11 15" id="KW-0547">Nucleotide-binding</keyword>
<gene>
    <name evidence="17" type="primary">hpt</name>
    <name evidence="17" type="ORF">DEQ80_10020</name>
</gene>
<comment type="subcellular location">
    <subcellularLocation>
        <location evidence="2 15">Cytoplasm</location>
    </subcellularLocation>
</comment>
<evidence type="ECO:0000256" key="14">
    <source>
        <dbReference type="ARBA" id="ARBA00049402"/>
    </source>
</evidence>
<comment type="pathway">
    <text evidence="3 15">Purine metabolism; IMP biosynthesis via salvage pathway; IMP from hypoxanthine: step 1/1.</text>
</comment>
<comment type="caution">
    <text evidence="17">The sequence shown here is derived from an EMBL/GenBank/DDBJ whole genome shotgun (WGS) entry which is preliminary data.</text>
</comment>
<evidence type="ECO:0000256" key="4">
    <source>
        <dbReference type="ARBA" id="ARBA00004676"/>
    </source>
</evidence>
<dbReference type="Proteomes" id="UP000264141">
    <property type="component" value="Unassembled WGS sequence"/>
</dbReference>
<dbReference type="InterPro" id="IPR005904">
    <property type="entry name" value="Hxn_phspho_trans"/>
</dbReference>
<dbReference type="SUPFAM" id="SSF53271">
    <property type="entry name" value="PRTase-like"/>
    <property type="match status" value="1"/>
</dbReference>
<proteinExistence type="inferred from homology"/>
<keyword evidence="6 15" id="KW-0963">Cytoplasm</keyword>
<dbReference type="GO" id="GO:0000166">
    <property type="term" value="F:nucleotide binding"/>
    <property type="evidence" value="ECO:0007669"/>
    <property type="project" value="UniProtKB-KW"/>
</dbReference>
<evidence type="ECO:0000256" key="1">
    <source>
        <dbReference type="ARBA" id="ARBA00001946"/>
    </source>
</evidence>
<comment type="similarity">
    <text evidence="5 15">Belongs to the purine/pyrimidine phosphoribosyltransferase family.</text>
</comment>
<evidence type="ECO:0000256" key="8">
    <source>
        <dbReference type="ARBA" id="ARBA00022679"/>
    </source>
</evidence>
<dbReference type="InterPro" id="IPR050408">
    <property type="entry name" value="HGPRT"/>
</dbReference>
<dbReference type="PANTHER" id="PTHR43340:SF1">
    <property type="entry name" value="HYPOXANTHINE PHOSPHORIBOSYLTRANSFERASE"/>
    <property type="match status" value="1"/>
</dbReference>
<dbReference type="CDD" id="cd06223">
    <property type="entry name" value="PRTases_typeI"/>
    <property type="match status" value="1"/>
</dbReference>
<dbReference type="GO" id="GO:0000287">
    <property type="term" value="F:magnesium ion binding"/>
    <property type="evidence" value="ECO:0007669"/>
    <property type="project" value="TreeGrafter"/>
</dbReference>
<evidence type="ECO:0000256" key="12">
    <source>
        <dbReference type="ARBA" id="ARBA00022842"/>
    </source>
</evidence>
<dbReference type="GO" id="GO:0046100">
    <property type="term" value="P:hypoxanthine metabolic process"/>
    <property type="evidence" value="ECO:0007669"/>
    <property type="project" value="TreeGrafter"/>
</dbReference>
<reference evidence="17 18" key="1">
    <citation type="journal article" date="2018" name="Nat. Biotechnol.">
        <title>A standardized bacterial taxonomy based on genome phylogeny substantially revises the tree of life.</title>
        <authorList>
            <person name="Parks D.H."/>
            <person name="Chuvochina M."/>
            <person name="Waite D.W."/>
            <person name="Rinke C."/>
            <person name="Skarshewski A."/>
            <person name="Chaumeil P.A."/>
            <person name="Hugenholtz P."/>
        </authorList>
    </citation>
    <scope>NUCLEOTIDE SEQUENCE [LARGE SCALE GENOMIC DNA]</scope>
    <source>
        <strain evidence="17">UBA8781</strain>
    </source>
</reference>
<dbReference type="GO" id="GO:0052657">
    <property type="term" value="F:guanine phosphoribosyltransferase activity"/>
    <property type="evidence" value="ECO:0007669"/>
    <property type="project" value="UniProtKB-ARBA"/>
</dbReference>
<comment type="cofactor">
    <cofactor evidence="1 15">
        <name>Mg(2+)</name>
        <dbReference type="ChEBI" id="CHEBI:18420"/>
    </cofactor>
</comment>
<organism evidence="17 18">
    <name type="scientific">Anaerolinea thermolimosa</name>
    <dbReference type="NCBI Taxonomy" id="229919"/>
    <lineage>
        <taxon>Bacteria</taxon>
        <taxon>Bacillati</taxon>
        <taxon>Chloroflexota</taxon>
        <taxon>Anaerolineae</taxon>
        <taxon>Anaerolineales</taxon>
        <taxon>Anaerolineaceae</taxon>
        <taxon>Anaerolinea</taxon>
    </lineage>
</organism>
<dbReference type="GO" id="GO:0006166">
    <property type="term" value="P:purine ribonucleoside salvage"/>
    <property type="evidence" value="ECO:0007669"/>
    <property type="project" value="UniProtKB-KW"/>
</dbReference>
<keyword evidence="10 15" id="KW-0660">Purine salvage</keyword>